<reference evidence="1 2" key="1">
    <citation type="journal article" date="2020" name="Nature">
        <title>Six reference-quality genomes reveal evolution of bat adaptations.</title>
        <authorList>
            <person name="Jebb D."/>
            <person name="Huang Z."/>
            <person name="Pippel M."/>
            <person name="Hughes G.M."/>
            <person name="Lavrichenko K."/>
            <person name="Devanna P."/>
            <person name="Winkler S."/>
            <person name="Jermiin L.S."/>
            <person name="Skirmuntt E.C."/>
            <person name="Katzourakis A."/>
            <person name="Burkitt-Gray L."/>
            <person name="Ray D.A."/>
            <person name="Sullivan K.A.M."/>
            <person name="Roscito J.G."/>
            <person name="Kirilenko B.M."/>
            <person name="Davalos L.M."/>
            <person name="Corthals A.P."/>
            <person name="Power M.L."/>
            <person name="Jones G."/>
            <person name="Ransome R.D."/>
            <person name="Dechmann D.K.N."/>
            <person name="Locatelli A.G."/>
            <person name="Puechmaille S.J."/>
            <person name="Fedrigo O."/>
            <person name="Jarvis E.D."/>
            <person name="Hiller M."/>
            <person name="Vernes S.C."/>
            <person name="Myers E.W."/>
            <person name="Teeling E.C."/>
        </authorList>
    </citation>
    <scope>NUCLEOTIDE SEQUENCE [LARGE SCALE GENOMIC DNA]</scope>
    <source>
        <strain evidence="1">Bat1K_MPI-CBG_1</strain>
    </source>
</reference>
<evidence type="ECO:0000313" key="1">
    <source>
        <dbReference type="EMBL" id="KAF6125546.1"/>
    </source>
</evidence>
<gene>
    <name evidence="1" type="ORF">HJG60_009963</name>
</gene>
<accession>A0A834EQ64</accession>
<name>A0A834EQ64_9CHIR</name>
<evidence type="ECO:0000313" key="2">
    <source>
        <dbReference type="Proteomes" id="UP000664940"/>
    </source>
</evidence>
<dbReference type="EMBL" id="JABVXQ010000002">
    <property type="protein sequence ID" value="KAF6125546.1"/>
    <property type="molecule type" value="Genomic_DNA"/>
</dbReference>
<dbReference type="Proteomes" id="UP000664940">
    <property type="component" value="Unassembled WGS sequence"/>
</dbReference>
<comment type="caution">
    <text evidence="1">The sequence shown here is derived from an EMBL/GenBank/DDBJ whole genome shotgun (WGS) entry which is preliminary data.</text>
</comment>
<proteinExistence type="predicted"/>
<dbReference type="AlphaFoldDB" id="A0A834EQ64"/>
<organism evidence="1 2">
    <name type="scientific">Phyllostomus discolor</name>
    <name type="common">pale spear-nosed bat</name>
    <dbReference type="NCBI Taxonomy" id="89673"/>
    <lineage>
        <taxon>Eukaryota</taxon>
        <taxon>Metazoa</taxon>
        <taxon>Chordata</taxon>
        <taxon>Craniata</taxon>
        <taxon>Vertebrata</taxon>
        <taxon>Euteleostomi</taxon>
        <taxon>Mammalia</taxon>
        <taxon>Eutheria</taxon>
        <taxon>Laurasiatheria</taxon>
        <taxon>Chiroptera</taxon>
        <taxon>Yangochiroptera</taxon>
        <taxon>Phyllostomidae</taxon>
        <taxon>Phyllostominae</taxon>
        <taxon>Phyllostomus</taxon>
    </lineage>
</organism>
<protein>
    <submittedName>
        <fullName evidence="1">Uncharacterized protein</fullName>
    </submittedName>
</protein>
<sequence>MEPVQARDHWPGDWALWKWPRGPRNHLGKAYAKASLGIAFPPILSAHRPFVLGGRATGDVPVPSSLCPSEPAAAHGCASSVDVWKHALFSRRHLSQTALSCGDRASWSHAHRLCSTEPFHTRKGFVATHLLDMTSEYHWK</sequence>